<feature type="domain" description="RNA polymerase sigma factor 70 region 4 type 2" evidence="6">
    <location>
        <begin position="130"/>
        <end position="181"/>
    </location>
</feature>
<dbReference type="SUPFAM" id="SSF88946">
    <property type="entry name" value="Sigma2 domain of RNA polymerase sigma factors"/>
    <property type="match status" value="1"/>
</dbReference>
<reference evidence="7" key="1">
    <citation type="journal article" date="2021" name="PeerJ">
        <title>Extensive microbial diversity within the chicken gut microbiome revealed by metagenomics and culture.</title>
        <authorList>
            <person name="Gilroy R."/>
            <person name="Ravi A."/>
            <person name="Getino M."/>
            <person name="Pursley I."/>
            <person name="Horton D.L."/>
            <person name="Alikhan N.F."/>
            <person name="Baker D."/>
            <person name="Gharbi K."/>
            <person name="Hall N."/>
            <person name="Watson M."/>
            <person name="Adriaenssens E.M."/>
            <person name="Foster-Nyarko E."/>
            <person name="Jarju S."/>
            <person name="Secka A."/>
            <person name="Antonio M."/>
            <person name="Oren A."/>
            <person name="Chaudhuri R.R."/>
            <person name="La Ragione R."/>
            <person name="Hildebrand F."/>
            <person name="Pallen M.J."/>
        </authorList>
    </citation>
    <scope>NUCLEOTIDE SEQUENCE</scope>
    <source>
        <strain evidence="7">ChiSxjej3B15-1167</strain>
    </source>
</reference>
<dbReference type="NCBIfam" id="TIGR02937">
    <property type="entry name" value="sigma70-ECF"/>
    <property type="match status" value="1"/>
</dbReference>
<dbReference type="InterPro" id="IPR007627">
    <property type="entry name" value="RNA_pol_sigma70_r2"/>
</dbReference>
<reference evidence="7" key="2">
    <citation type="submission" date="2021-04" db="EMBL/GenBank/DDBJ databases">
        <authorList>
            <person name="Gilroy R."/>
        </authorList>
    </citation>
    <scope>NUCLEOTIDE SEQUENCE</scope>
    <source>
        <strain evidence="7">ChiSxjej3B15-1167</strain>
    </source>
</reference>
<dbReference type="PANTHER" id="PTHR43133:SF51">
    <property type="entry name" value="RNA POLYMERASE SIGMA FACTOR"/>
    <property type="match status" value="1"/>
</dbReference>
<keyword evidence="2" id="KW-0805">Transcription regulation</keyword>
<dbReference type="CDD" id="cd06171">
    <property type="entry name" value="Sigma70_r4"/>
    <property type="match status" value="1"/>
</dbReference>
<dbReference type="SUPFAM" id="SSF88659">
    <property type="entry name" value="Sigma3 and sigma4 domains of RNA polymerase sigma factors"/>
    <property type="match status" value="1"/>
</dbReference>
<evidence type="ECO:0000259" key="5">
    <source>
        <dbReference type="Pfam" id="PF04542"/>
    </source>
</evidence>
<dbReference type="InterPro" id="IPR013324">
    <property type="entry name" value="RNA_pol_sigma_r3/r4-like"/>
</dbReference>
<dbReference type="Pfam" id="PF04542">
    <property type="entry name" value="Sigma70_r2"/>
    <property type="match status" value="1"/>
</dbReference>
<evidence type="ECO:0000256" key="3">
    <source>
        <dbReference type="ARBA" id="ARBA00023082"/>
    </source>
</evidence>
<dbReference type="Proteomes" id="UP000886805">
    <property type="component" value="Unassembled WGS sequence"/>
</dbReference>
<dbReference type="AlphaFoldDB" id="A0A9D1X3B8"/>
<comment type="caution">
    <text evidence="7">The sequence shown here is derived from an EMBL/GenBank/DDBJ whole genome shotgun (WGS) entry which is preliminary data.</text>
</comment>
<dbReference type="InterPro" id="IPR039425">
    <property type="entry name" value="RNA_pol_sigma-70-like"/>
</dbReference>
<proteinExistence type="inferred from homology"/>
<dbReference type="GO" id="GO:0006352">
    <property type="term" value="P:DNA-templated transcription initiation"/>
    <property type="evidence" value="ECO:0007669"/>
    <property type="project" value="InterPro"/>
</dbReference>
<sequence>METDAQLIRKWKNGDEEAFSAIYERYKQTAMRTAWLLCHNLADSEDIVQETFVQCYFHIKDLKNEEQFRPWMLKCLVRIGWRMAKKQKKEMPEEQLELHLERERYLLSTFSGKDAKEPLAQALADEFSGELTEAIGRLSEKHRLVIVLYYYNEMSVQEIAKITGCLPGTVKSRLHFARKQLKKLLSDTEEESTGRVAYERG</sequence>
<evidence type="ECO:0000256" key="2">
    <source>
        <dbReference type="ARBA" id="ARBA00023015"/>
    </source>
</evidence>
<evidence type="ECO:0000256" key="1">
    <source>
        <dbReference type="ARBA" id="ARBA00010641"/>
    </source>
</evidence>
<feature type="domain" description="RNA polymerase sigma-70 region 2" evidence="5">
    <location>
        <begin position="22"/>
        <end position="85"/>
    </location>
</feature>
<dbReference type="Pfam" id="PF08281">
    <property type="entry name" value="Sigma70_r4_2"/>
    <property type="match status" value="1"/>
</dbReference>
<evidence type="ECO:0000256" key="4">
    <source>
        <dbReference type="ARBA" id="ARBA00023163"/>
    </source>
</evidence>
<dbReference type="Gene3D" id="1.10.10.10">
    <property type="entry name" value="Winged helix-like DNA-binding domain superfamily/Winged helix DNA-binding domain"/>
    <property type="match status" value="1"/>
</dbReference>
<dbReference type="InterPro" id="IPR013325">
    <property type="entry name" value="RNA_pol_sigma_r2"/>
</dbReference>
<dbReference type="Gene3D" id="1.10.1740.10">
    <property type="match status" value="1"/>
</dbReference>
<evidence type="ECO:0000259" key="6">
    <source>
        <dbReference type="Pfam" id="PF08281"/>
    </source>
</evidence>
<dbReference type="PANTHER" id="PTHR43133">
    <property type="entry name" value="RNA POLYMERASE ECF-TYPE SIGMA FACTO"/>
    <property type="match status" value="1"/>
</dbReference>
<protein>
    <submittedName>
        <fullName evidence="7">RNA polymerase sigma factor</fullName>
    </submittedName>
</protein>
<dbReference type="InterPro" id="IPR036388">
    <property type="entry name" value="WH-like_DNA-bd_sf"/>
</dbReference>
<dbReference type="EMBL" id="DXEQ01000093">
    <property type="protein sequence ID" value="HIX72004.1"/>
    <property type="molecule type" value="Genomic_DNA"/>
</dbReference>
<dbReference type="InterPro" id="IPR014284">
    <property type="entry name" value="RNA_pol_sigma-70_dom"/>
</dbReference>
<evidence type="ECO:0000313" key="7">
    <source>
        <dbReference type="EMBL" id="HIX72004.1"/>
    </source>
</evidence>
<gene>
    <name evidence="7" type="ORF">H9849_03170</name>
</gene>
<dbReference type="GO" id="GO:0016987">
    <property type="term" value="F:sigma factor activity"/>
    <property type="evidence" value="ECO:0007669"/>
    <property type="project" value="UniProtKB-KW"/>
</dbReference>
<comment type="similarity">
    <text evidence="1">Belongs to the sigma-70 factor family. ECF subfamily.</text>
</comment>
<keyword evidence="4" id="KW-0804">Transcription</keyword>
<organism evidence="7 8">
    <name type="scientific">Candidatus Anaerobutyricum stercoripullorum</name>
    <dbReference type="NCBI Taxonomy" id="2838456"/>
    <lineage>
        <taxon>Bacteria</taxon>
        <taxon>Bacillati</taxon>
        <taxon>Bacillota</taxon>
        <taxon>Clostridia</taxon>
        <taxon>Lachnospirales</taxon>
        <taxon>Lachnospiraceae</taxon>
        <taxon>Anaerobutyricum</taxon>
    </lineage>
</organism>
<dbReference type="InterPro" id="IPR013249">
    <property type="entry name" value="RNA_pol_sigma70_r4_t2"/>
</dbReference>
<name>A0A9D1X3B8_9FIRM</name>
<evidence type="ECO:0000313" key="8">
    <source>
        <dbReference type="Proteomes" id="UP000886805"/>
    </source>
</evidence>
<accession>A0A9D1X3B8</accession>
<dbReference type="GO" id="GO:0003677">
    <property type="term" value="F:DNA binding"/>
    <property type="evidence" value="ECO:0007669"/>
    <property type="project" value="InterPro"/>
</dbReference>
<keyword evidence="3" id="KW-0731">Sigma factor</keyword>